<dbReference type="PANTHER" id="PTHR42998:SF1">
    <property type="entry name" value="TYPE I RESTRICTION ENZYME HINDI METHYLASE SUBUNIT"/>
    <property type="match status" value="1"/>
</dbReference>
<evidence type="ECO:0000256" key="3">
    <source>
        <dbReference type="ARBA" id="ARBA00022603"/>
    </source>
</evidence>
<keyword evidence="3 10" id="KW-0489">Methyltransferase</keyword>
<evidence type="ECO:0000313" key="10">
    <source>
        <dbReference type="EMBL" id="TMM54112.1"/>
    </source>
</evidence>
<dbReference type="InterPro" id="IPR052916">
    <property type="entry name" value="Type-I_RE_MTase_Subunit"/>
</dbReference>
<dbReference type="AlphaFoldDB" id="A0A5S3QAH3"/>
<dbReference type="GO" id="GO:0009007">
    <property type="term" value="F:site-specific DNA-methyltransferase (adenine-specific) activity"/>
    <property type="evidence" value="ECO:0007669"/>
    <property type="project" value="UniProtKB-EC"/>
</dbReference>
<dbReference type="PANTHER" id="PTHR42998">
    <property type="entry name" value="TYPE I RESTRICTION ENZYME HINDVIIP M PROTEIN-RELATED"/>
    <property type="match status" value="1"/>
</dbReference>
<feature type="domain" description="DNA methylase adenine-specific" evidence="8">
    <location>
        <begin position="143"/>
        <end position="471"/>
    </location>
</feature>
<dbReference type="InterPro" id="IPR003356">
    <property type="entry name" value="DNA_methylase_A-5"/>
</dbReference>
<dbReference type="OrthoDB" id="9806213at2"/>
<dbReference type="Pfam" id="PF02384">
    <property type="entry name" value="N6_Mtase"/>
    <property type="match status" value="1"/>
</dbReference>
<feature type="domain" description="N6 adenine-specific DNA methyltransferase N-terminal" evidence="9">
    <location>
        <begin position="3"/>
        <end position="130"/>
    </location>
</feature>
<evidence type="ECO:0000259" key="8">
    <source>
        <dbReference type="Pfam" id="PF02384"/>
    </source>
</evidence>
<dbReference type="EMBL" id="VANS01000001">
    <property type="protein sequence ID" value="TMM54112.1"/>
    <property type="molecule type" value="Genomic_DNA"/>
</dbReference>
<proteinExistence type="inferred from homology"/>
<evidence type="ECO:0000256" key="5">
    <source>
        <dbReference type="ARBA" id="ARBA00022691"/>
    </source>
</evidence>
<gene>
    <name evidence="10" type="ORF">FDT80_00465</name>
</gene>
<organism evidence="10 11">
    <name type="scientific">Sulfitobacter sabulilitoris</name>
    <dbReference type="NCBI Taxonomy" id="2562655"/>
    <lineage>
        <taxon>Bacteria</taxon>
        <taxon>Pseudomonadati</taxon>
        <taxon>Pseudomonadota</taxon>
        <taxon>Alphaproteobacteria</taxon>
        <taxon>Rhodobacterales</taxon>
        <taxon>Roseobacteraceae</taxon>
        <taxon>Sulfitobacter</taxon>
    </lineage>
</organism>
<dbReference type="Gene3D" id="1.20.1260.30">
    <property type="match status" value="1"/>
</dbReference>
<comment type="similarity">
    <text evidence="1">Belongs to the N(4)/N(6)-methyltransferase family.</text>
</comment>
<sequence>MTIEKTLFAAADKMRGSMDPGEYKHVALGLLFLRYISTAFSRKHDALMAEDGPEVAEDIDEYLADGIFWVPEAARWRHLSAHSKDPKIGVMVDDAMRAIEEDNKQLKGALPKVFGRAGLDPAVVTGLIDLFSNIKFDGTPKDFDLVGRVYEYFISEFASNEGKRGGDFHTPKPVVELIVDMLEPLKGRLYEPCHGSGSFIVQSERFIEKNKYSRLDLAVYGQERNHTTYGLAKMNLAIRGIGADGLRWNPEGTLLKDAFPDEKFEFVMANPPFNVSDWSGDILAEDRRWTPFGTPPVGNANFAWMAHIYDKLSSTGIAGVVMANGSMSSMSSGEGDIRRAMVEAEAVDAMIALPGQLFYGTQIPACIWILAKDKSNGIAKDAKLRDRRGEVLFIDARKMGSLVAGSRKQKELTQDEIARIATAYHAWRGEPDAGAYADEPGFCKAASLEEIAKHGHVLTPGRYVGAGAAEKDGEPFEEKFDRLTAELRMQFAEGRRLETEIEARLEKLSNA</sequence>
<keyword evidence="11" id="KW-1185">Reference proteome</keyword>
<dbReference type="GO" id="GO:0009307">
    <property type="term" value="P:DNA restriction-modification system"/>
    <property type="evidence" value="ECO:0007669"/>
    <property type="project" value="UniProtKB-KW"/>
</dbReference>
<protein>
    <recommendedName>
        <fullName evidence="2">site-specific DNA-methyltransferase (adenine-specific)</fullName>
        <ecNumber evidence="2">2.1.1.72</ecNumber>
    </recommendedName>
</protein>
<comment type="caution">
    <text evidence="10">The sequence shown here is derived from an EMBL/GenBank/DDBJ whole genome shotgun (WGS) entry which is preliminary data.</text>
</comment>
<dbReference type="InterPro" id="IPR029063">
    <property type="entry name" value="SAM-dependent_MTases_sf"/>
</dbReference>
<dbReference type="EC" id="2.1.1.72" evidence="2"/>
<keyword evidence="4 10" id="KW-0808">Transferase</keyword>
<dbReference type="InterPro" id="IPR038333">
    <property type="entry name" value="T1MK-like_N_sf"/>
</dbReference>
<dbReference type="Proteomes" id="UP000309550">
    <property type="component" value="Unassembled WGS sequence"/>
</dbReference>
<evidence type="ECO:0000256" key="4">
    <source>
        <dbReference type="ARBA" id="ARBA00022679"/>
    </source>
</evidence>
<reference evidence="10 11" key="1">
    <citation type="submission" date="2019-05" db="EMBL/GenBank/DDBJ databases">
        <title>Sulfitobacter sabulilitoris sp. nov., isolated from a marine sand.</title>
        <authorList>
            <person name="Yoon J.-H."/>
        </authorList>
    </citation>
    <scope>NUCLEOTIDE SEQUENCE [LARGE SCALE GENOMIC DNA]</scope>
    <source>
        <strain evidence="10 11">HSMS-29</strain>
    </source>
</reference>
<evidence type="ECO:0000256" key="6">
    <source>
        <dbReference type="ARBA" id="ARBA00022747"/>
    </source>
</evidence>
<dbReference type="SUPFAM" id="SSF53335">
    <property type="entry name" value="S-adenosyl-L-methionine-dependent methyltransferases"/>
    <property type="match status" value="1"/>
</dbReference>
<accession>A0A5S3QAH3</accession>
<evidence type="ECO:0000259" key="9">
    <source>
        <dbReference type="Pfam" id="PF12161"/>
    </source>
</evidence>
<evidence type="ECO:0000313" key="11">
    <source>
        <dbReference type="Proteomes" id="UP000309550"/>
    </source>
</evidence>
<dbReference type="Gene3D" id="3.40.50.150">
    <property type="entry name" value="Vaccinia Virus protein VP39"/>
    <property type="match status" value="1"/>
</dbReference>
<evidence type="ECO:0000256" key="7">
    <source>
        <dbReference type="ARBA" id="ARBA00047942"/>
    </source>
</evidence>
<keyword evidence="6" id="KW-0680">Restriction system</keyword>
<evidence type="ECO:0000256" key="1">
    <source>
        <dbReference type="ARBA" id="ARBA00006594"/>
    </source>
</evidence>
<dbReference type="RefSeq" id="WP_138660286.1">
    <property type="nucleotide sequence ID" value="NZ_VANS01000001.1"/>
</dbReference>
<keyword evidence="5" id="KW-0949">S-adenosyl-L-methionine</keyword>
<dbReference type="InterPro" id="IPR022749">
    <property type="entry name" value="D12N6_MeTrfase_N"/>
</dbReference>
<comment type="catalytic activity">
    <reaction evidence="7">
        <text>a 2'-deoxyadenosine in DNA + S-adenosyl-L-methionine = an N(6)-methyl-2'-deoxyadenosine in DNA + S-adenosyl-L-homocysteine + H(+)</text>
        <dbReference type="Rhea" id="RHEA:15197"/>
        <dbReference type="Rhea" id="RHEA-COMP:12418"/>
        <dbReference type="Rhea" id="RHEA-COMP:12419"/>
        <dbReference type="ChEBI" id="CHEBI:15378"/>
        <dbReference type="ChEBI" id="CHEBI:57856"/>
        <dbReference type="ChEBI" id="CHEBI:59789"/>
        <dbReference type="ChEBI" id="CHEBI:90615"/>
        <dbReference type="ChEBI" id="CHEBI:90616"/>
        <dbReference type="EC" id="2.1.1.72"/>
    </reaction>
</comment>
<dbReference type="Pfam" id="PF12161">
    <property type="entry name" value="HsdM_N"/>
    <property type="match status" value="1"/>
</dbReference>
<dbReference type="GO" id="GO:0032259">
    <property type="term" value="P:methylation"/>
    <property type="evidence" value="ECO:0007669"/>
    <property type="project" value="UniProtKB-KW"/>
</dbReference>
<name>A0A5S3QAH3_9RHOB</name>
<dbReference type="GO" id="GO:0008170">
    <property type="term" value="F:N-methyltransferase activity"/>
    <property type="evidence" value="ECO:0007669"/>
    <property type="project" value="InterPro"/>
</dbReference>
<evidence type="ECO:0000256" key="2">
    <source>
        <dbReference type="ARBA" id="ARBA00011900"/>
    </source>
</evidence>
<dbReference type="GO" id="GO:0003677">
    <property type="term" value="F:DNA binding"/>
    <property type="evidence" value="ECO:0007669"/>
    <property type="project" value="InterPro"/>
</dbReference>
<dbReference type="PRINTS" id="PR00507">
    <property type="entry name" value="N12N6MTFRASE"/>
</dbReference>